<organism evidence="1">
    <name type="scientific">viral metagenome</name>
    <dbReference type="NCBI Taxonomy" id="1070528"/>
    <lineage>
        <taxon>unclassified sequences</taxon>
        <taxon>metagenomes</taxon>
        <taxon>organismal metagenomes</taxon>
    </lineage>
</organism>
<protein>
    <submittedName>
        <fullName evidence="1">Uncharacterized protein</fullName>
    </submittedName>
</protein>
<proteinExistence type="predicted"/>
<sequence length="157" mass="17288">MALSITSILELLNKSIISRMFGNESVLAKDAARVAEDAVAVAVCDISIPDATSLQKIRDAVENALSECYLFEATSNVKAMEYLNTQIDAALVAKENATRAHVNLKFLKTSRASPESITEARILADELQSVANILMAVALMLQFRVYKWSFLPTSFDW</sequence>
<evidence type="ECO:0000313" key="1">
    <source>
        <dbReference type="EMBL" id="QHS90313.1"/>
    </source>
</evidence>
<dbReference type="EMBL" id="MN739132">
    <property type="protein sequence ID" value="QHS90313.1"/>
    <property type="molecule type" value="Genomic_DNA"/>
</dbReference>
<dbReference type="AlphaFoldDB" id="A0A6C0BG13"/>
<reference evidence="1" key="1">
    <citation type="journal article" date="2020" name="Nature">
        <title>Giant virus diversity and host interactions through global metagenomics.</title>
        <authorList>
            <person name="Schulz F."/>
            <person name="Roux S."/>
            <person name="Paez-Espino D."/>
            <person name="Jungbluth S."/>
            <person name="Walsh D.A."/>
            <person name="Denef V.J."/>
            <person name="McMahon K.D."/>
            <person name="Konstantinidis K.T."/>
            <person name="Eloe-Fadrosh E.A."/>
            <person name="Kyrpides N.C."/>
            <person name="Woyke T."/>
        </authorList>
    </citation>
    <scope>NUCLEOTIDE SEQUENCE</scope>
    <source>
        <strain evidence="1">GVMAG-M-3300010160-60</strain>
    </source>
</reference>
<name>A0A6C0BG13_9ZZZZ</name>
<accession>A0A6C0BG13</accession>